<evidence type="ECO:0000313" key="2">
    <source>
        <dbReference type="Proteomes" id="UP000719766"/>
    </source>
</evidence>
<evidence type="ECO:0000313" key="1">
    <source>
        <dbReference type="EMBL" id="KAG1784666.1"/>
    </source>
</evidence>
<name>A0A9P7DAJ2_9AGAM</name>
<dbReference type="GeneID" id="64594795"/>
<dbReference type="RefSeq" id="XP_041152151.1">
    <property type="nucleotide sequence ID" value="XM_041301031.1"/>
</dbReference>
<gene>
    <name evidence="1" type="ORF">HD556DRAFT_1314880</name>
</gene>
<protein>
    <submittedName>
        <fullName evidence="1">Uncharacterized protein</fullName>
    </submittedName>
</protein>
<sequence length="317" mass="33846">MNLLDNYQSDATMEDVGGCDSTIDSQAGLDSLNAILPSESSHDPCFGLQHAPHEASFGVVESSSEGTEGLLPHGAHSCADYVTQPQHSMYSAGIPAFPDPHVMESSSDGVDARFDLPVHGTVHEPAAKPFQGIHFEGNAPSSSAARPDAELWDLGVFMFTCYKATLVNETLYVNMEIVGEKKKHGCTDKKNVDQSAPGPQYLIGLFGCLDIYPVTGMSGSRVIYGSTTTPPIGDSLKLAERMRALKTASSTFQRALRADHGPMIKISSTMTDGPGGKLFPMEAGGPMQGIYRVDGWAEVVGYYADGCIKVDVYEIDG</sequence>
<accession>A0A9P7DAJ2</accession>
<dbReference type="EMBL" id="JABBWE010000133">
    <property type="protein sequence ID" value="KAG1784666.1"/>
    <property type="molecule type" value="Genomic_DNA"/>
</dbReference>
<organism evidence="1 2">
    <name type="scientific">Suillus plorans</name>
    <dbReference type="NCBI Taxonomy" id="116603"/>
    <lineage>
        <taxon>Eukaryota</taxon>
        <taxon>Fungi</taxon>
        <taxon>Dikarya</taxon>
        <taxon>Basidiomycota</taxon>
        <taxon>Agaricomycotina</taxon>
        <taxon>Agaricomycetes</taxon>
        <taxon>Agaricomycetidae</taxon>
        <taxon>Boletales</taxon>
        <taxon>Suillineae</taxon>
        <taxon>Suillaceae</taxon>
        <taxon>Suillus</taxon>
    </lineage>
</organism>
<reference evidence="1" key="1">
    <citation type="journal article" date="2020" name="New Phytol.">
        <title>Comparative genomics reveals dynamic genome evolution in host specialist ectomycorrhizal fungi.</title>
        <authorList>
            <person name="Lofgren L.A."/>
            <person name="Nguyen N.H."/>
            <person name="Vilgalys R."/>
            <person name="Ruytinx J."/>
            <person name="Liao H.L."/>
            <person name="Branco S."/>
            <person name="Kuo A."/>
            <person name="LaButti K."/>
            <person name="Lipzen A."/>
            <person name="Andreopoulos W."/>
            <person name="Pangilinan J."/>
            <person name="Riley R."/>
            <person name="Hundley H."/>
            <person name="Na H."/>
            <person name="Barry K."/>
            <person name="Grigoriev I.V."/>
            <person name="Stajich J.E."/>
            <person name="Kennedy P.G."/>
        </authorList>
    </citation>
    <scope>NUCLEOTIDE SEQUENCE</scope>
    <source>
        <strain evidence="1">S12</strain>
    </source>
</reference>
<comment type="caution">
    <text evidence="1">The sequence shown here is derived from an EMBL/GenBank/DDBJ whole genome shotgun (WGS) entry which is preliminary data.</text>
</comment>
<dbReference type="Proteomes" id="UP000719766">
    <property type="component" value="Unassembled WGS sequence"/>
</dbReference>
<keyword evidence="2" id="KW-1185">Reference proteome</keyword>
<proteinExistence type="predicted"/>
<dbReference type="AlphaFoldDB" id="A0A9P7DAJ2"/>